<dbReference type="Pfam" id="PF00266">
    <property type="entry name" value="Aminotran_5"/>
    <property type="match status" value="1"/>
</dbReference>
<sequence length="378" mass="42342">MLTCQKPLFSLPEAIHYLNGASMSPLLKSVEEAGIQGLLRKSQPHTIHQEDYFTDVDRVRQLFGQLVHVPYERVAIIPSVSYGMAIVAKNLNARPGQHILLVADEFPSDVYAWEEVCQTQAISLKTINRTGDGKSWNEAVLNAISEETALLMIAPIHWSDGTRFDIEALSKRCRETGTRFVLDGTQAVGALPLDLTEVSVDALIVGGYKWLLGTYGMGLAYFGPAFDEGRSIEQSWINRKGSDNFRLLMAYTTEFRPGASRYSMGEQSNFIQIPMLATALEQILAWTPEAVQAYSEALVRPHVPHWQELGFWIEAEAYRSSHLFGLRHEGLDMNRLRTELERHQVYISTRGTTLRIATHVYNEAADLEALTEALSASL</sequence>
<name>A0A2S7ILY7_9BACT</name>
<reference evidence="4" key="1">
    <citation type="submission" date="2018-02" db="EMBL/GenBank/DDBJ databases">
        <title>Genome sequencing of Solimonas sp. HR-BB.</title>
        <authorList>
            <person name="Lee Y."/>
            <person name="Jeon C.O."/>
        </authorList>
    </citation>
    <scope>NUCLEOTIDE SEQUENCE [LARGE SCALE GENOMIC DNA]</scope>
    <source>
        <strain evidence="4">HR-U</strain>
    </source>
</reference>
<keyword evidence="4" id="KW-1185">Reference proteome</keyword>
<dbReference type="PANTHER" id="PTHR43586">
    <property type="entry name" value="CYSTEINE DESULFURASE"/>
    <property type="match status" value="1"/>
</dbReference>
<evidence type="ECO:0000313" key="4">
    <source>
        <dbReference type="Proteomes" id="UP000239590"/>
    </source>
</evidence>
<evidence type="ECO:0000259" key="2">
    <source>
        <dbReference type="Pfam" id="PF00266"/>
    </source>
</evidence>
<dbReference type="RefSeq" id="WP_104709921.1">
    <property type="nucleotide sequence ID" value="NZ_PTRA01000001.1"/>
</dbReference>
<dbReference type="InterPro" id="IPR015422">
    <property type="entry name" value="PyrdxlP-dep_Trfase_small"/>
</dbReference>
<keyword evidence="3" id="KW-0808">Transferase</keyword>
<dbReference type="AlphaFoldDB" id="A0A2S7ILY7"/>
<dbReference type="EMBL" id="PTRA01000001">
    <property type="protein sequence ID" value="PQA58737.1"/>
    <property type="molecule type" value="Genomic_DNA"/>
</dbReference>
<proteinExistence type="predicted"/>
<dbReference type="InterPro" id="IPR015424">
    <property type="entry name" value="PyrdxlP-dep_Trfase"/>
</dbReference>
<dbReference type="InterPro" id="IPR000192">
    <property type="entry name" value="Aminotrans_V_dom"/>
</dbReference>
<dbReference type="InterPro" id="IPR015421">
    <property type="entry name" value="PyrdxlP-dep_Trfase_major"/>
</dbReference>
<feature type="domain" description="Aminotransferase class V" evidence="2">
    <location>
        <begin position="51"/>
        <end position="352"/>
    </location>
</feature>
<protein>
    <submittedName>
        <fullName evidence="3">Aminotransferase</fullName>
    </submittedName>
</protein>
<evidence type="ECO:0000313" key="3">
    <source>
        <dbReference type="EMBL" id="PQA58737.1"/>
    </source>
</evidence>
<evidence type="ECO:0000256" key="1">
    <source>
        <dbReference type="ARBA" id="ARBA00022898"/>
    </source>
</evidence>
<dbReference type="Gene3D" id="3.40.640.10">
    <property type="entry name" value="Type I PLP-dependent aspartate aminotransferase-like (Major domain)"/>
    <property type="match status" value="1"/>
</dbReference>
<keyword evidence="3" id="KW-0032">Aminotransferase</keyword>
<accession>A0A2S7ILY7</accession>
<dbReference type="PANTHER" id="PTHR43586:SF15">
    <property type="entry name" value="BLR3095 PROTEIN"/>
    <property type="match status" value="1"/>
</dbReference>
<dbReference type="SUPFAM" id="SSF53383">
    <property type="entry name" value="PLP-dependent transferases"/>
    <property type="match status" value="1"/>
</dbReference>
<dbReference type="GO" id="GO:0008483">
    <property type="term" value="F:transaminase activity"/>
    <property type="evidence" value="ECO:0007669"/>
    <property type="project" value="UniProtKB-KW"/>
</dbReference>
<comment type="caution">
    <text evidence="3">The sequence shown here is derived from an EMBL/GenBank/DDBJ whole genome shotgun (WGS) entry which is preliminary data.</text>
</comment>
<dbReference type="Gene3D" id="3.90.1150.10">
    <property type="entry name" value="Aspartate Aminotransferase, domain 1"/>
    <property type="match status" value="1"/>
</dbReference>
<dbReference type="Proteomes" id="UP000239590">
    <property type="component" value="Unassembled WGS sequence"/>
</dbReference>
<organism evidence="3 4">
    <name type="scientific">Siphonobacter curvatus</name>
    <dbReference type="NCBI Taxonomy" id="2094562"/>
    <lineage>
        <taxon>Bacteria</taxon>
        <taxon>Pseudomonadati</taxon>
        <taxon>Bacteroidota</taxon>
        <taxon>Cytophagia</taxon>
        <taxon>Cytophagales</taxon>
        <taxon>Cytophagaceae</taxon>
        <taxon>Siphonobacter</taxon>
    </lineage>
</organism>
<dbReference type="OrthoDB" id="513408at2"/>
<gene>
    <name evidence="3" type="ORF">C5O19_03470</name>
</gene>
<keyword evidence="1" id="KW-0663">Pyridoxal phosphate</keyword>